<reference evidence="2" key="2">
    <citation type="submission" date="2025-09" db="UniProtKB">
        <authorList>
            <consortium name="Ensembl"/>
        </authorList>
    </citation>
    <scope>IDENTIFICATION</scope>
</reference>
<dbReference type="GO" id="GO:0030154">
    <property type="term" value="P:cell differentiation"/>
    <property type="evidence" value="ECO:0007669"/>
    <property type="project" value="TreeGrafter"/>
</dbReference>
<protein>
    <submittedName>
        <fullName evidence="2">Uncharacterized protein</fullName>
    </submittedName>
</protein>
<reference evidence="2" key="1">
    <citation type="submission" date="2025-08" db="UniProtKB">
        <authorList>
            <consortium name="Ensembl"/>
        </authorList>
    </citation>
    <scope>IDENTIFICATION</scope>
</reference>
<organism evidence="2 3">
    <name type="scientific">Poecilia mexicana</name>
    <dbReference type="NCBI Taxonomy" id="48701"/>
    <lineage>
        <taxon>Eukaryota</taxon>
        <taxon>Metazoa</taxon>
        <taxon>Chordata</taxon>
        <taxon>Craniata</taxon>
        <taxon>Vertebrata</taxon>
        <taxon>Euteleostomi</taxon>
        <taxon>Actinopterygii</taxon>
        <taxon>Neopterygii</taxon>
        <taxon>Teleostei</taxon>
        <taxon>Neoteleostei</taxon>
        <taxon>Acanthomorphata</taxon>
        <taxon>Ovalentaria</taxon>
        <taxon>Atherinomorphae</taxon>
        <taxon>Cyprinodontiformes</taxon>
        <taxon>Poeciliidae</taxon>
        <taxon>Poeciliinae</taxon>
        <taxon>Poecilia</taxon>
    </lineage>
</organism>
<evidence type="ECO:0000313" key="3">
    <source>
        <dbReference type="Proteomes" id="UP000261480"/>
    </source>
</evidence>
<name>A0A3B3WG82_9TELE</name>
<dbReference type="Ensembl" id="ENSPMET00000013593.1">
    <property type="protein sequence ID" value="ENSPMEP00000001803.1"/>
    <property type="gene ID" value="ENSPMEG00000002782.1"/>
</dbReference>
<dbReference type="PANTHER" id="PTHR23039">
    <property type="entry name" value="NANCE-HORAN SYNDROME PROTEIN"/>
    <property type="match status" value="1"/>
</dbReference>
<dbReference type="Proteomes" id="UP000261480">
    <property type="component" value="Unplaced"/>
</dbReference>
<feature type="region of interest" description="Disordered" evidence="1">
    <location>
        <begin position="202"/>
        <end position="227"/>
    </location>
</feature>
<evidence type="ECO:0000256" key="1">
    <source>
        <dbReference type="SAM" id="MobiDB-lite"/>
    </source>
</evidence>
<dbReference type="AlphaFoldDB" id="A0A3B3WG82"/>
<feature type="compositionally biased region" description="Pro residues" evidence="1">
    <location>
        <begin position="1"/>
        <end position="22"/>
    </location>
</feature>
<evidence type="ECO:0000313" key="2">
    <source>
        <dbReference type="Ensembl" id="ENSPMEP00000001803.1"/>
    </source>
</evidence>
<accession>A0A3B3WG82</accession>
<feature type="region of interest" description="Disordered" evidence="1">
    <location>
        <begin position="1"/>
        <end position="66"/>
    </location>
</feature>
<dbReference type="PANTHER" id="PTHR23039:SF6">
    <property type="entry name" value="SIMILAR TO MKIAA1522 PROTEIN"/>
    <property type="match status" value="1"/>
</dbReference>
<sequence length="273" mass="29213">MSKLSPPPTPPPAYQPTPPPIRKPARNSLKLEDQSPSTLPVSPELSAPTSVPKAPPPPMENVTPGVNFRRNKELLSRHKSAPIPKEDANIPLVTPSLLQMVRLRTVTMSSRHCLPHRLGVKSPTYSSIGEQGGHSLKSLEACDILKSPASTASFIFSRSTKKVVIEPVAAASSEAQASLKQSLAAELRQVSDQSKAGVLSNGRVKTDRIPPPIAKKPTPGSTSPLLNSHTCSAKMELRVEGSKDPGTAQPVAPPTTSKWIDFVIVFGTFRIIL</sequence>
<proteinExistence type="predicted"/>
<keyword evidence="3" id="KW-1185">Reference proteome</keyword>